<dbReference type="InterPro" id="IPR013241">
    <property type="entry name" value="RNase_P_Pop3"/>
</dbReference>
<dbReference type="AlphaFoldDB" id="A0AAN6IUT4"/>
<dbReference type="GO" id="GO:0000171">
    <property type="term" value="F:ribonuclease MRP activity"/>
    <property type="evidence" value="ECO:0007669"/>
    <property type="project" value="TreeGrafter"/>
</dbReference>
<dbReference type="GO" id="GO:0005829">
    <property type="term" value="C:cytosol"/>
    <property type="evidence" value="ECO:0007669"/>
    <property type="project" value="TreeGrafter"/>
</dbReference>
<organism evidence="1 2">
    <name type="scientific">Exophiala dermatitidis</name>
    <name type="common">Black yeast-like fungus</name>
    <name type="synonym">Wangiella dermatitidis</name>
    <dbReference type="NCBI Taxonomy" id="5970"/>
    <lineage>
        <taxon>Eukaryota</taxon>
        <taxon>Fungi</taxon>
        <taxon>Dikarya</taxon>
        <taxon>Ascomycota</taxon>
        <taxon>Pezizomycotina</taxon>
        <taxon>Eurotiomycetes</taxon>
        <taxon>Chaetothyriomycetidae</taxon>
        <taxon>Chaetothyriales</taxon>
        <taxon>Herpotrichiellaceae</taxon>
        <taxon>Exophiala</taxon>
    </lineage>
</organism>
<proteinExistence type="predicted"/>
<dbReference type="EMBL" id="JAJGCB010000008">
    <property type="protein sequence ID" value="KAJ8991442.1"/>
    <property type="molecule type" value="Genomic_DNA"/>
</dbReference>
<name>A0AAN6IUT4_EXODE</name>
<comment type="caution">
    <text evidence="1">The sequence shown here is derived from an EMBL/GenBank/DDBJ whole genome shotgun (WGS) entry which is preliminary data.</text>
</comment>
<dbReference type="GO" id="GO:0004526">
    <property type="term" value="F:ribonuclease P activity"/>
    <property type="evidence" value="ECO:0007669"/>
    <property type="project" value="UniProtKB-EC"/>
</dbReference>
<dbReference type="GO" id="GO:0006364">
    <property type="term" value="P:rRNA processing"/>
    <property type="evidence" value="ECO:0007669"/>
    <property type="project" value="InterPro"/>
</dbReference>
<evidence type="ECO:0000313" key="2">
    <source>
        <dbReference type="Proteomes" id="UP001161757"/>
    </source>
</evidence>
<sequence>MNKQKKPVHALSLPYPDPEWPAITPDQEQAILSLLLPLLQPIGAFKQDNVPRSKGQGRAGKTQTKGNETIPELYEHLTIGFNSTVRRLEGLARGQKPEVFPAVTTLPPPPDQISNLSLVLVCRRNLPDIMTSSLPLLVATSAPLANRARLIEVSPQAESKVAQALQQPRVGVLGVEAGAPGTETLSRFVTDTIPTVEVPWLDRPHNPTYFPVKVKTTNG</sequence>
<accession>A0AAN6IUT4</accession>
<dbReference type="EC" id="3.1.26.5" evidence="1"/>
<dbReference type="Proteomes" id="UP001161757">
    <property type="component" value="Unassembled WGS sequence"/>
</dbReference>
<dbReference type="PANTHER" id="PTHR28272">
    <property type="entry name" value="RIBONUCLEASES P/MRP PROTEIN SUBUNIT POP3"/>
    <property type="match status" value="1"/>
</dbReference>
<dbReference type="GO" id="GO:0000172">
    <property type="term" value="C:ribonuclease MRP complex"/>
    <property type="evidence" value="ECO:0007669"/>
    <property type="project" value="TreeGrafter"/>
</dbReference>
<dbReference type="GO" id="GO:0008033">
    <property type="term" value="P:tRNA processing"/>
    <property type="evidence" value="ECO:0007669"/>
    <property type="project" value="InterPro"/>
</dbReference>
<dbReference type="PANTHER" id="PTHR28272:SF1">
    <property type="entry name" value="RIBONUCLEASES P_MRP PROTEIN SUBUNIT POP3"/>
    <property type="match status" value="1"/>
</dbReference>
<keyword evidence="1" id="KW-0378">Hydrolase</keyword>
<gene>
    <name evidence="1" type="primary">POP3</name>
    <name evidence="1" type="ORF">HRR80_004777</name>
</gene>
<dbReference type="GO" id="GO:0005655">
    <property type="term" value="C:nucleolar ribonuclease P complex"/>
    <property type="evidence" value="ECO:0007669"/>
    <property type="project" value="TreeGrafter"/>
</dbReference>
<dbReference type="Pfam" id="PF08228">
    <property type="entry name" value="RNase_P_pop3"/>
    <property type="match status" value="1"/>
</dbReference>
<protein>
    <submittedName>
        <fullName evidence="1">RNase P and RNase MRP subunit</fullName>
        <ecNumber evidence="1">3.1.26.5</ecNumber>
    </submittedName>
</protein>
<dbReference type="GO" id="GO:0034965">
    <property type="term" value="P:intronic box C/D snoRNA processing"/>
    <property type="evidence" value="ECO:0007669"/>
    <property type="project" value="TreeGrafter"/>
</dbReference>
<evidence type="ECO:0000313" key="1">
    <source>
        <dbReference type="EMBL" id="KAJ8991442.1"/>
    </source>
</evidence>
<reference evidence="1" key="1">
    <citation type="submission" date="2023-01" db="EMBL/GenBank/DDBJ databases">
        <title>Exophiala dermititidis isolated from Cystic Fibrosis Patient.</title>
        <authorList>
            <person name="Kurbessoian T."/>
            <person name="Crocker A."/>
            <person name="Murante D."/>
            <person name="Hogan D.A."/>
            <person name="Stajich J.E."/>
        </authorList>
    </citation>
    <scope>NUCLEOTIDE SEQUENCE</scope>
    <source>
        <strain evidence="1">Ex8</strain>
    </source>
</reference>